<accession>A0ABV6AP52</accession>
<feature type="domain" description="Piwi" evidence="3">
    <location>
        <begin position="145"/>
        <end position="470"/>
    </location>
</feature>
<reference evidence="4 5" key="1">
    <citation type="submission" date="2024-09" db="EMBL/GenBank/DDBJ databases">
        <authorList>
            <person name="Sun Q."/>
            <person name="Mori K."/>
        </authorList>
    </citation>
    <scope>NUCLEOTIDE SEQUENCE [LARGE SCALE GENOMIC DNA]</scope>
    <source>
        <strain evidence="4 5">TBRC 4938</strain>
    </source>
</reference>
<evidence type="ECO:0000259" key="3">
    <source>
        <dbReference type="SMART" id="SM00950"/>
    </source>
</evidence>
<dbReference type="Proteomes" id="UP001589692">
    <property type="component" value="Unassembled WGS sequence"/>
</dbReference>
<comment type="caution">
    <text evidence="4">The sequence shown here is derived from an EMBL/GenBank/DDBJ whole genome shotgun (WGS) entry which is preliminary data.</text>
</comment>
<protein>
    <recommendedName>
        <fullName evidence="2">Protein argonaute</fullName>
    </recommendedName>
</protein>
<name>A0ABV6AP52_9HYPH</name>
<evidence type="ECO:0000256" key="1">
    <source>
        <dbReference type="ARBA" id="ARBA00035012"/>
    </source>
</evidence>
<dbReference type="Gene3D" id="3.30.420.10">
    <property type="entry name" value="Ribonuclease H-like superfamily/Ribonuclease H"/>
    <property type="match status" value="1"/>
</dbReference>
<sequence length="482" mass="53644">MIFKAHVFDEPMLEFGDGGQHCDPRQGLREHGPLQPRSGDVIRVGVIGTDDTVAGFTEFLGETGRGIESGNKQLINLNPDFPGLGNQNPFRCKFEVPDGATATISRRQVNEITGIGRHDEAVRHAVELITSQLSALVEGSAKPDVIVLALPIPLIEKLVNAKSEEEDSDDDDDGGDMTNFRDLLKAKTLHLPVPTQIVWPDTWDDAAKIPRKVKRDSNRQTQVKATRAWNLLNALFYKAGKVPWRLLPDQAEYRTSFLGIGFYRDLDGQQLWTSTAQMFDERGRGLILRGARAQTETRGRHPYLTAKDAEDLVVQSIAAYKAHHRHVPARLVVLKTSRFRPEEAEGIDAALGKFGIEMSDLVWVQESSPIAIFRDGNYPVLRGTFVDLGGKGLLYTRGSVPFYGTFPGLRVPRPLLLVPHENSDSKILTLAKDVLALTKVNWNTTQFDQKLPAPIKAAREVGRILKHVEFGTVVSSDFRRYT</sequence>
<evidence type="ECO:0000313" key="4">
    <source>
        <dbReference type="EMBL" id="MFB9951622.1"/>
    </source>
</evidence>
<dbReference type="EMBL" id="JBHMAA010000027">
    <property type="protein sequence ID" value="MFB9951622.1"/>
    <property type="molecule type" value="Genomic_DNA"/>
</dbReference>
<dbReference type="InterPro" id="IPR012337">
    <property type="entry name" value="RNaseH-like_sf"/>
</dbReference>
<dbReference type="InterPro" id="IPR036397">
    <property type="entry name" value="RNaseH_sf"/>
</dbReference>
<dbReference type="InterPro" id="IPR003165">
    <property type="entry name" value="Piwi"/>
</dbReference>
<proteinExistence type="inferred from homology"/>
<dbReference type="SUPFAM" id="SSF53098">
    <property type="entry name" value="Ribonuclease H-like"/>
    <property type="match status" value="1"/>
</dbReference>
<gene>
    <name evidence="4" type="ORF">ACFFP0_22465</name>
</gene>
<dbReference type="RefSeq" id="WP_377264442.1">
    <property type="nucleotide sequence ID" value="NZ_JBHMAA010000027.1"/>
</dbReference>
<dbReference type="SMART" id="SM00950">
    <property type="entry name" value="Piwi"/>
    <property type="match status" value="1"/>
</dbReference>
<organism evidence="4 5">
    <name type="scientific">Rhizobium puerariae</name>
    <dbReference type="NCBI Taxonomy" id="1585791"/>
    <lineage>
        <taxon>Bacteria</taxon>
        <taxon>Pseudomonadati</taxon>
        <taxon>Pseudomonadota</taxon>
        <taxon>Alphaproteobacteria</taxon>
        <taxon>Hyphomicrobiales</taxon>
        <taxon>Rhizobiaceae</taxon>
        <taxon>Rhizobium/Agrobacterium group</taxon>
        <taxon>Rhizobium</taxon>
    </lineage>
</organism>
<evidence type="ECO:0000256" key="2">
    <source>
        <dbReference type="ARBA" id="ARBA00035032"/>
    </source>
</evidence>
<keyword evidence="5" id="KW-1185">Reference proteome</keyword>
<evidence type="ECO:0000313" key="5">
    <source>
        <dbReference type="Proteomes" id="UP001589692"/>
    </source>
</evidence>
<dbReference type="CDD" id="cd04659">
    <property type="entry name" value="Piwi_piwi-like_ProArk"/>
    <property type="match status" value="1"/>
</dbReference>
<comment type="similarity">
    <text evidence="1">Belongs to the argonaute family. Long pAgo subfamily.</text>
</comment>